<organism evidence="3 4">
    <name type="scientific">Trypanosoma conorhini</name>
    <dbReference type="NCBI Taxonomy" id="83891"/>
    <lineage>
        <taxon>Eukaryota</taxon>
        <taxon>Discoba</taxon>
        <taxon>Euglenozoa</taxon>
        <taxon>Kinetoplastea</taxon>
        <taxon>Metakinetoplastina</taxon>
        <taxon>Trypanosomatida</taxon>
        <taxon>Trypanosomatidae</taxon>
        <taxon>Trypanosoma</taxon>
    </lineage>
</organism>
<dbReference type="Proteomes" id="UP000284403">
    <property type="component" value="Unassembled WGS sequence"/>
</dbReference>
<feature type="compositionally biased region" description="Acidic residues" evidence="1">
    <location>
        <begin position="268"/>
        <end position="283"/>
    </location>
</feature>
<comment type="caution">
    <text evidence="3">The sequence shown here is derived from an EMBL/GenBank/DDBJ whole genome shotgun (WGS) entry which is preliminary data.</text>
</comment>
<dbReference type="Gene3D" id="2.60.120.200">
    <property type="match status" value="1"/>
</dbReference>
<protein>
    <submittedName>
        <fullName evidence="3">Trans-sialidase</fullName>
    </submittedName>
</protein>
<keyword evidence="4" id="KW-1185">Reference proteome</keyword>
<dbReference type="RefSeq" id="XP_029223997.1">
    <property type="nucleotide sequence ID" value="XM_029375892.1"/>
</dbReference>
<dbReference type="Pfam" id="PF22925">
    <property type="entry name" value="TS_C"/>
    <property type="match status" value="1"/>
</dbReference>
<evidence type="ECO:0000256" key="1">
    <source>
        <dbReference type="SAM" id="MobiDB-lite"/>
    </source>
</evidence>
<evidence type="ECO:0000313" key="3">
    <source>
        <dbReference type="EMBL" id="RNE99254.1"/>
    </source>
</evidence>
<dbReference type="InterPro" id="IPR013320">
    <property type="entry name" value="ConA-like_dom_sf"/>
</dbReference>
<dbReference type="AlphaFoldDB" id="A0A422N1C3"/>
<evidence type="ECO:0000259" key="2">
    <source>
        <dbReference type="Pfam" id="PF22925"/>
    </source>
</evidence>
<reference evidence="3 4" key="1">
    <citation type="journal article" date="2018" name="BMC Genomics">
        <title>Genomic comparison of Trypanosoma conorhini and Trypanosoma rangeli to Trypanosoma cruzi strains of high and low virulence.</title>
        <authorList>
            <person name="Bradwell K.R."/>
            <person name="Koparde V.N."/>
            <person name="Matveyev A.V."/>
            <person name="Serrano M.G."/>
            <person name="Alves J.M."/>
            <person name="Parikh H."/>
            <person name="Huang B."/>
            <person name="Lee V."/>
            <person name="Espinosa-Alvarez O."/>
            <person name="Ortiz P.A."/>
            <person name="Costa-Martins A.G."/>
            <person name="Teixeira M.M."/>
            <person name="Buck G.A."/>
        </authorList>
    </citation>
    <scope>NUCLEOTIDE SEQUENCE [LARGE SCALE GENOMIC DNA]</scope>
    <source>
        <strain evidence="3 4">025E</strain>
    </source>
</reference>
<evidence type="ECO:0000313" key="4">
    <source>
        <dbReference type="Proteomes" id="UP000284403"/>
    </source>
</evidence>
<accession>A0A422N1C3</accession>
<sequence length="487" mass="49378">EWPVGGQGQNQRYHFANTAFTLVAKVTIHAEPGEDSSPAPLLGAKLDDGDNTVLLGLSCTKEKKWEVIFNNNPLGLSKDEEWEEEKTYRVALGMDAGEGLVAYVGGSRVYDSEDDAENSVSKQLQELLKSRSISHFYFGGGGAGGVEVTVADVLLYSRTLSEAALAALTADPAAAAAAAAGPEEDVKAPGPGTAPQGREVEVAPAPPAGDSHLGPPKEHHQQEGEVQEEGEAKEEAEEEEAASQLSQEAGKEAGDASTPSNNTRNSDAEEAAVVEEEEAEDEKENGGKGDEEATEVSGGALAPPPLTAPDAASVPRTGAAEQAVGAETSERQRGTSTPADGAGTADPVGDAPPRSGPMDDGQALQTPPSHAPEAVGGVPSASAAPTGETPNGAAKENGAGPQTAAGADGGHEAPSNAATAPTAQAPGRPVTPPARDAAPHLSNNSAAFRNTTGLFQLSTESDGTLRGCVSWPTLLTLLALCGVAAGF</sequence>
<dbReference type="SUPFAM" id="SSF49899">
    <property type="entry name" value="Concanavalin A-like lectins/glucanases"/>
    <property type="match status" value="1"/>
</dbReference>
<feature type="domain" description="Trans-sialidase C-terminal" evidence="2">
    <location>
        <begin position="1"/>
        <end position="162"/>
    </location>
</feature>
<name>A0A422N1C3_9TRYP</name>
<feature type="compositionally biased region" description="Acidic residues" evidence="1">
    <location>
        <begin position="225"/>
        <end position="241"/>
    </location>
</feature>
<dbReference type="EMBL" id="MKKU01000970">
    <property type="protein sequence ID" value="RNE99254.1"/>
    <property type="molecule type" value="Genomic_DNA"/>
</dbReference>
<feature type="region of interest" description="Disordered" evidence="1">
    <location>
        <begin position="179"/>
        <end position="441"/>
    </location>
</feature>
<dbReference type="InterPro" id="IPR055239">
    <property type="entry name" value="TS_C"/>
</dbReference>
<proteinExistence type="predicted"/>
<dbReference type="GeneID" id="40322676"/>
<gene>
    <name evidence="3" type="ORF">Tco025E_09065</name>
</gene>
<feature type="non-terminal residue" evidence="3">
    <location>
        <position position="1"/>
    </location>
</feature>